<dbReference type="AlphaFoldDB" id="A0A4C1WAA5"/>
<proteinExistence type="predicted"/>
<evidence type="ECO:0000256" key="1">
    <source>
        <dbReference type="SAM" id="MobiDB-lite"/>
    </source>
</evidence>
<dbReference type="Proteomes" id="UP000299102">
    <property type="component" value="Unassembled WGS sequence"/>
</dbReference>
<evidence type="ECO:0000313" key="2">
    <source>
        <dbReference type="EMBL" id="GBP47449.1"/>
    </source>
</evidence>
<dbReference type="EMBL" id="BGZK01000501">
    <property type="protein sequence ID" value="GBP47449.1"/>
    <property type="molecule type" value="Genomic_DNA"/>
</dbReference>
<organism evidence="2 3">
    <name type="scientific">Eumeta variegata</name>
    <name type="common">Bagworm moth</name>
    <name type="synonym">Eumeta japonica</name>
    <dbReference type="NCBI Taxonomy" id="151549"/>
    <lineage>
        <taxon>Eukaryota</taxon>
        <taxon>Metazoa</taxon>
        <taxon>Ecdysozoa</taxon>
        <taxon>Arthropoda</taxon>
        <taxon>Hexapoda</taxon>
        <taxon>Insecta</taxon>
        <taxon>Pterygota</taxon>
        <taxon>Neoptera</taxon>
        <taxon>Endopterygota</taxon>
        <taxon>Lepidoptera</taxon>
        <taxon>Glossata</taxon>
        <taxon>Ditrysia</taxon>
        <taxon>Tineoidea</taxon>
        <taxon>Psychidae</taxon>
        <taxon>Oiketicinae</taxon>
        <taxon>Eumeta</taxon>
    </lineage>
</organism>
<comment type="caution">
    <text evidence="2">The sequence shown here is derived from an EMBL/GenBank/DDBJ whole genome shotgun (WGS) entry which is preliminary data.</text>
</comment>
<gene>
    <name evidence="2" type="ORF">EVAR_85041_1</name>
</gene>
<accession>A0A4C1WAA5</accession>
<feature type="compositionally biased region" description="Low complexity" evidence="1">
    <location>
        <begin position="250"/>
        <end position="263"/>
    </location>
</feature>
<reference evidence="2 3" key="1">
    <citation type="journal article" date="2019" name="Commun. Biol.">
        <title>The bagworm genome reveals a unique fibroin gene that provides high tensile strength.</title>
        <authorList>
            <person name="Kono N."/>
            <person name="Nakamura H."/>
            <person name="Ohtoshi R."/>
            <person name="Tomita M."/>
            <person name="Numata K."/>
            <person name="Arakawa K."/>
        </authorList>
    </citation>
    <scope>NUCLEOTIDE SEQUENCE [LARGE SCALE GENOMIC DNA]</scope>
</reference>
<protein>
    <submittedName>
        <fullName evidence="2">Uncharacterized protein</fullName>
    </submittedName>
</protein>
<keyword evidence="3" id="KW-1185">Reference proteome</keyword>
<name>A0A4C1WAA5_EUMVA</name>
<dbReference type="OrthoDB" id="7516186at2759"/>
<feature type="region of interest" description="Disordered" evidence="1">
    <location>
        <begin position="241"/>
        <end position="263"/>
    </location>
</feature>
<evidence type="ECO:0000313" key="3">
    <source>
        <dbReference type="Proteomes" id="UP000299102"/>
    </source>
</evidence>
<sequence>MEKHNPKRKVRKSRKVLGHLREKTKKSADNTVQKDVNMSVQVRHSTNVPNMSSNRFTLAMRSYRNVVVSDTIRRNLASEKLMLSFSRIPYDRVSTQSNEVIIHEKPNGTQNIICERNDGRGNGSLPSSFEELSALFLEFAKQELPAFYRQTLPGLLNDELINGYKREARKAFEDIIGFHRDERSETEALLLNNQNDSLLNPMEYIKRGAVTESNLNDSVSVHKTSSQTNYVNIINVDSNTDSADSDVEHSSSTGSTHVVTPSPTQFATLSNTPQCEYFPHKLN</sequence>